<proteinExistence type="predicted"/>
<name>A0A164U126_9CRUS</name>
<dbReference type="AlphaFoldDB" id="A0A164U126"/>
<accession>A0A164U126</accession>
<reference evidence="1 2" key="1">
    <citation type="submission" date="2016-03" db="EMBL/GenBank/DDBJ databases">
        <title>EvidentialGene: Evidence-directed Construction of Genes on Genomes.</title>
        <authorList>
            <person name="Gilbert D.G."/>
            <person name="Choi J.-H."/>
            <person name="Mockaitis K."/>
            <person name="Colbourne J."/>
            <person name="Pfrender M."/>
        </authorList>
    </citation>
    <scope>NUCLEOTIDE SEQUENCE [LARGE SCALE GENOMIC DNA]</scope>
    <source>
        <strain evidence="1 2">Xinb3</strain>
        <tissue evidence="1">Complete organism</tissue>
    </source>
</reference>
<keyword evidence="2" id="KW-1185">Reference proteome</keyword>
<organism evidence="1 2">
    <name type="scientific">Daphnia magna</name>
    <dbReference type="NCBI Taxonomy" id="35525"/>
    <lineage>
        <taxon>Eukaryota</taxon>
        <taxon>Metazoa</taxon>
        <taxon>Ecdysozoa</taxon>
        <taxon>Arthropoda</taxon>
        <taxon>Crustacea</taxon>
        <taxon>Branchiopoda</taxon>
        <taxon>Diplostraca</taxon>
        <taxon>Cladocera</taxon>
        <taxon>Anomopoda</taxon>
        <taxon>Daphniidae</taxon>
        <taxon>Daphnia</taxon>
    </lineage>
</organism>
<dbReference type="Proteomes" id="UP000076858">
    <property type="component" value="Unassembled WGS sequence"/>
</dbReference>
<evidence type="ECO:0000313" key="2">
    <source>
        <dbReference type="Proteomes" id="UP000076858"/>
    </source>
</evidence>
<evidence type="ECO:0000313" key="1">
    <source>
        <dbReference type="EMBL" id="KZS10959.1"/>
    </source>
</evidence>
<protein>
    <submittedName>
        <fullName evidence="1">Uncharacterized protein</fullName>
    </submittedName>
</protein>
<dbReference type="EMBL" id="LRGB01001654">
    <property type="protein sequence ID" value="KZS10959.1"/>
    <property type="molecule type" value="Genomic_DNA"/>
</dbReference>
<sequence>MRKRPTCFITRPSSNISRMFLQYFVFNSFSSDMRVRARRGFAELVKRPQKHLVIALPPHCPFIFMVYDGTVAQKST</sequence>
<gene>
    <name evidence="1" type="ORF">APZ42_024471</name>
</gene>
<comment type="caution">
    <text evidence="1">The sequence shown here is derived from an EMBL/GenBank/DDBJ whole genome shotgun (WGS) entry which is preliminary data.</text>
</comment>